<dbReference type="Gramene" id="TraesCS5B03G0876500.1">
    <property type="protein sequence ID" value="TraesCS5B03G0876500.1.CDS1"/>
    <property type="gene ID" value="TraesCS5B03G0876500"/>
</dbReference>
<reference evidence="2" key="1">
    <citation type="submission" date="2018-08" db="EMBL/GenBank/DDBJ databases">
        <authorList>
            <person name="Rossello M."/>
        </authorList>
    </citation>
    <scope>NUCLEOTIDE SEQUENCE [LARGE SCALE GENOMIC DNA]</scope>
    <source>
        <strain evidence="2">cv. Chinese Spring</strain>
    </source>
</reference>
<feature type="compositionally biased region" description="Basic and acidic residues" evidence="1">
    <location>
        <begin position="58"/>
        <end position="68"/>
    </location>
</feature>
<accession>A0A3B6LS36</accession>
<dbReference type="Gramene" id="TraesCS5B02G350300.1">
    <property type="protein sequence ID" value="TraesCS5B02G350300.1.cds1"/>
    <property type="gene ID" value="TraesCS5B02G350300"/>
</dbReference>
<sequence>MLTMPTVDATEKFIQEEETSGSNSPSPTARERRRRGGYSLHVKPCGGLKRRMPAADSGGDHRAVEATREALALAAGEPRRGKGVRGPGLPGDHGGDDHAAEHNHAIVAAFRTTAS</sequence>
<organism evidence="2">
    <name type="scientific">Triticum aestivum</name>
    <name type="common">Wheat</name>
    <dbReference type="NCBI Taxonomy" id="4565"/>
    <lineage>
        <taxon>Eukaryota</taxon>
        <taxon>Viridiplantae</taxon>
        <taxon>Streptophyta</taxon>
        <taxon>Embryophyta</taxon>
        <taxon>Tracheophyta</taxon>
        <taxon>Spermatophyta</taxon>
        <taxon>Magnoliopsida</taxon>
        <taxon>Liliopsida</taxon>
        <taxon>Poales</taxon>
        <taxon>Poaceae</taxon>
        <taxon>BOP clade</taxon>
        <taxon>Pooideae</taxon>
        <taxon>Triticodae</taxon>
        <taxon>Triticeae</taxon>
        <taxon>Triticinae</taxon>
        <taxon>Triticum</taxon>
    </lineage>
</organism>
<evidence type="ECO:0000313" key="3">
    <source>
        <dbReference type="Proteomes" id="UP000019116"/>
    </source>
</evidence>
<dbReference type="OrthoDB" id="2126698at2759"/>
<protein>
    <submittedName>
        <fullName evidence="2">Uncharacterized protein</fullName>
    </submittedName>
</protein>
<evidence type="ECO:0000313" key="2">
    <source>
        <dbReference type="EnsemblPlants" id="TraesCS5B02G350300.1.cds1"/>
    </source>
</evidence>
<name>A0A3B6LS36_WHEAT</name>
<dbReference type="AlphaFoldDB" id="A0A3B6LS36"/>
<keyword evidence="3" id="KW-1185">Reference proteome</keyword>
<feature type="region of interest" description="Disordered" evidence="1">
    <location>
        <begin position="1"/>
        <end position="99"/>
    </location>
</feature>
<reference evidence="2" key="2">
    <citation type="submission" date="2018-10" db="UniProtKB">
        <authorList>
            <consortium name="EnsemblPlants"/>
        </authorList>
    </citation>
    <scope>IDENTIFICATION</scope>
</reference>
<proteinExistence type="predicted"/>
<dbReference type="Proteomes" id="UP000019116">
    <property type="component" value="Chromosome 5B"/>
</dbReference>
<dbReference type="EnsemblPlants" id="TraesCS5B02G350300.1">
    <property type="protein sequence ID" value="TraesCS5B02G350300.1.cds1"/>
    <property type="gene ID" value="TraesCS5B02G350300"/>
</dbReference>
<evidence type="ECO:0000256" key="1">
    <source>
        <dbReference type="SAM" id="MobiDB-lite"/>
    </source>
</evidence>